<comment type="catalytic activity">
    <reaction evidence="1">
        <text>Hydrolyzes the link between N-acetylmuramoyl residues and L-amino acid residues in certain cell-wall glycopeptides.</text>
        <dbReference type="EC" id="3.5.1.28"/>
    </reaction>
</comment>
<dbReference type="STRING" id="1121955.SAMN02745146_2949"/>
<dbReference type="CDD" id="cd06583">
    <property type="entry name" value="PGRP"/>
    <property type="match status" value="1"/>
</dbReference>
<reference evidence="6 7" key="1">
    <citation type="submission" date="2016-11" db="EMBL/GenBank/DDBJ databases">
        <authorList>
            <person name="Jaros S."/>
            <person name="Januszkiewicz K."/>
            <person name="Wedrychowicz H."/>
        </authorList>
    </citation>
    <scope>NUCLEOTIDE SEQUENCE [LARGE SCALE GENOMIC DNA]</scope>
    <source>
        <strain evidence="6 7">DSM 21074</strain>
    </source>
</reference>
<evidence type="ECO:0000313" key="7">
    <source>
        <dbReference type="Proteomes" id="UP000184418"/>
    </source>
</evidence>
<organism evidence="6 7">
    <name type="scientific">Hymenobacter daecheongensis DSM 21074</name>
    <dbReference type="NCBI Taxonomy" id="1121955"/>
    <lineage>
        <taxon>Bacteria</taxon>
        <taxon>Pseudomonadati</taxon>
        <taxon>Bacteroidota</taxon>
        <taxon>Cytophagia</taxon>
        <taxon>Cytophagales</taxon>
        <taxon>Hymenobacteraceae</taxon>
        <taxon>Hymenobacter</taxon>
    </lineage>
</organism>
<feature type="domain" description="N-acetylmuramoyl-L-alanine amidase" evidence="5">
    <location>
        <begin position="20"/>
        <end position="165"/>
    </location>
</feature>
<dbReference type="PANTHER" id="PTHR30417:SF1">
    <property type="entry name" value="N-ACETYLMURAMOYL-L-ALANINE AMIDASE AMID"/>
    <property type="match status" value="1"/>
</dbReference>
<dbReference type="GO" id="GO:0008745">
    <property type="term" value="F:N-acetylmuramoyl-L-alanine amidase activity"/>
    <property type="evidence" value="ECO:0007669"/>
    <property type="project" value="UniProtKB-EC"/>
</dbReference>
<proteinExistence type="predicted"/>
<dbReference type="Gene3D" id="3.40.80.10">
    <property type="entry name" value="Peptidoglycan recognition protein-like"/>
    <property type="match status" value="1"/>
</dbReference>
<dbReference type="GO" id="GO:0071555">
    <property type="term" value="P:cell wall organization"/>
    <property type="evidence" value="ECO:0007669"/>
    <property type="project" value="UniProtKB-KW"/>
</dbReference>
<dbReference type="SUPFAM" id="SSF55846">
    <property type="entry name" value="N-acetylmuramoyl-L-alanine amidase-like"/>
    <property type="match status" value="1"/>
</dbReference>
<dbReference type="GO" id="GO:0009253">
    <property type="term" value="P:peptidoglycan catabolic process"/>
    <property type="evidence" value="ECO:0007669"/>
    <property type="project" value="InterPro"/>
</dbReference>
<evidence type="ECO:0000256" key="3">
    <source>
        <dbReference type="ARBA" id="ARBA00022801"/>
    </source>
</evidence>
<dbReference type="RefSeq" id="WP_073110611.1">
    <property type="nucleotide sequence ID" value="NZ_FQYN01000006.1"/>
</dbReference>
<gene>
    <name evidence="6" type="ORF">SAMN02745146_2949</name>
</gene>
<keyword evidence="4" id="KW-0961">Cell wall biogenesis/degradation</keyword>
<dbReference type="Proteomes" id="UP000184418">
    <property type="component" value="Unassembled WGS sequence"/>
</dbReference>
<dbReference type="PANTHER" id="PTHR30417">
    <property type="entry name" value="N-ACETYLMURAMOYL-L-ALANINE AMIDASE AMID"/>
    <property type="match status" value="1"/>
</dbReference>
<dbReference type="Pfam" id="PF01510">
    <property type="entry name" value="Amidase_2"/>
    <property type="match status" value="1"/>
</dbReference>
<evidence type="ECO:0000256" key="2">
    <source>
        <dbReference type="ARBA" id="ARBA00011901"/>
    </source>
</evidence>
<keyword evidence="3" id="KW-0378">Hydrolase</keyword>
<keyword evidence="7" id="KW-1185">Reference proteome</keyword>
<dbReference type="EMBL" id="FQYN01000006">
    <property type="protein sequence ID" value="SHJ37184.1"/>
    <property type="molecule type" value="Genomic_DNA"/>
</dbReference>
<evidence type="ECO:0000256" key="4">
    <source>
        <dbReference type="ARBA" id="ARBA00023316"/>
    </source>
</evidence>
<dbReference type="AlphaFoldDB" id="A0A1M6IRV7"/>
<accession>A0A1M6IRV7</accession>
<dbReference type="SMART" id="SM00644">
    <property type="entry name" value="Ami_2"/>
    <property type="match status" value="1"/>
</dbReference>
<sequence length="269" mass="29956">MKLFPDQEYRIEAMYLTKGSKRRSGAALSPGVKFIVAHDTGNPGSTAANNVQYYQNTRDEISASAHLFVDDQRIIECVPALTTNLPEKAWHVRYVCAQDNELYGYHANDAAIGVEYCYGPNINADEAYRRYLWVLAYVCYRFGLDPAHSIVGHCFLDPSRKTDPVTGLAASRRSYEQLLLDVAKVYDDYTNPALPAVPGPAMPGAISFITTRTVTNIRQGEPFRRALARQVTGGTRLNPRQLVAGEQINGNNQWYELANAEYVWAGAVI</sequence>
<evidence type="ECO:0000259" key="5">
    <source>
        <dbReference type="SMART" id="SM00644"/>
    </source>
</evidence>
<name>A0A1M6IRV7_9BACT</name>
<dbReference type="EC" id="3.5.1.28" evidence="2"/>
<evidence type="ECO:0000256" key="1">
    <source>
        <dbReference type="ARBA" id="ARBA00001561"/>
    </source>
</evidence>
<evidence type="ECO:0000313" key="6">
    <source>
        <dbReference type="EMBL" id="SHJ37184.1"/>
    </source>
</evidence>
<dbReference type="InterPro" id="IPR051206">
    <property type="entry name" value="NAMLAA_amidase_2"/>
</dbReference>
<dbReference type="InterPro" id="IPR036505">
    <property type="entry name" value="Amidase/PGRP_sf"/>
</dbReference>
<dbReference type="GO" id="GO:0009254">
    <property type="term" value="P:peptidoglycan turnover"/>
    <property type="evidence" value="ECO:0007669"/>
    <property type="project" value="TreeGrafter"/>
</dbReference>
<protein>
    <recommendedName>
        <fullName evidence="2">N-acetylmuramoyl-L-alanine amidase</fullName>
        <ecNumber evidence="2">3.5.1.28</ecNumber>
    </recommendedName>
</protein>
<dbReference type="OrthoDB" id="9794294at2"/>
<dbReference type="InterPro" id="IPR002502">
    <property type="entry name" value="Amidase_domain"/>
</dbReference>